<evidence type="ECO:0000313" key="1">
    <source>
        <dbReference type="EMBL" id="MDO7843102.1"/>
    </source>
</evidence>
<dbReference type="RefSeq" id="WP_304561561.1">
    <property type="nucleotide sequence ID" value="NZ_JAUQSZ010000008.1"/>
</dbReference>
<proteinExistence type="predicted"/>
<gene>
    <name evidence="1" type="ORF">Q5H94_12275</name>
</gene>
<protein>
    <submittedName>
        <fullName evidence="1">Uncharacterized protein</fullName>
    </submittedName>
</protein>
<dbReference type="EMBL" id="JAUQSZ010000008">
    <property type="protein sequence ID" value="MDO7843102.1"/>
    <property type="molecule type" value="Genomic_DNA"/>
</dbReference>
<organism evidence="1 2">
    <name type="scientific">Sphingomonas immobilis</name>
    <dbReference type="NCBI Taxonomy" id="3063997"/>
    <lineage>
        <taxon>Bacteria</taxon>
        <taxon>Pseudomonadati</taxon>
        <taxon>Pseudomonadota</taxon>
        <taxon>Alphaproteobacteria</taxon>
        <taxon>Sphingomonadales</taxon>
        <taxon>Sphingomonadaceae</taxon>
        <taxon>Sphingomonas</taxon>
    </lineage>
</organism>
<name>A0ABT8ZZT9_9SPHN</name>
<keyword evidence="2" id="KW-1185">Reference proteome</keyword>
<accession>A0ABT8ZZT9</accession>
<reference evidence="1" key="1">
    <citation type="submission" date="2023-07" db="EMBL/GenBank/DDBJ databases">
        <authorList>
            <person name="Kim M.K."/>
        </authorList>
    </citation>
    <scope>NUCLEOTIDE SEQUENCE</scope>
    <source>
        <strain evidence="1">CA1-15</strain>
    </source>
</reference>
<comment type="caution">
    <text evidence="1">The sequence shown here is derived from an EMBL/GenBank/DDBJ whole genome shotgun (WGS) entry which is preliminary data.</text>
</comment>
<dbReference type="Proteomes" id="UP001176468">
    <property type="component" value="Unassembled WGS sequence"/>
</dbReference>
<evidence type="ECO:0000313" key="2">
    <source>
        <dbReference type="Proteomes" id="UP001176468"/>
    </source>
</evidence>
<sequence>MDLSFTRFEADTRVTALPPDLAVLMVGIFVRQAASETAMAQTKLAADHIVEGIFAPAHGAFNLPVAQMFTAWKAE</sequence>